<dbReference type="Gene3D" id="3.40.50.1000">
    <property type="entry name" value="HAD superfamily/HAD-like"/>
    <property type="match status" value="3"/>
</dbReference>
<dbReference type="InterPro" id="IPR006357">
    <property type="entry name" value="HAD-SF_hydro_IIA"/>
</dbReference>
<keyword evidence="2" id="KW-1185">Reference proteome</keyword>
<accession>A0A448Z1I5</accession>
<gene>
    <name evidence="1" type="ORF">PSNMU_V1.4_AUG-EV-PASAV3_0026540</name>
</gene>
<dbReference type="InterPro" id="IPR036412">
    <property type="entry name" value="HAD-like_sf"/>
</dbReference>
<evidence type="ECO:0000313" key="2">
    <source>
        <dbReference type="Proteomes" id="UP000291116"/>
    </source>
</evidence>
<name>A0A448Z1I5_9STRA</name>
<organism evidence="1 2">
    <name type="scientific">Pseudo-nitzschia multistriata</name>
    <dbReference type="NCBI Taxonomy" id="183589"/>
    <lineage>
        <taxon>Eukaryota</taxon>
        <taxon>Sar</taxon>
        <taxon>Stramenopiles</taxon>
        <taxon>Ochrophyta</taxon>
        <taxon>Bacillariophyta</taxon>
        <taxon>Bacillariophyceae</taxon>
        <taxon>Bacillariophycidae</taxon>
        <taxon>Bacillariales</taxon>
        <taxon>Bacillariaceae</taxon>
        <taxon>Pseudo-nitzschia</taxon>
    </lineage>
</organism>
<dbReference type="AlphaFoldDB" id="A0A448Z1I5"/>
<dbReference type="SUPFAM" id="SSF56784">
    <property type="entry name" value="HAD-like"/>
    <property type="match status" value="1"/>
</dbReference>
<evidence type="ECO:0000313" key="1">
    <source>
        <dbReference type="EMBL" id="VEU35880.1"/>
    </source>
</evidence>
<dbReference type="InterPro" id="IPR023214">
    <property type="entry name" value="HAD_sf"/>
</dbReference>
<proteinExistence type="predicted"/>
<dbReference type="PANTHER" id="PTHR19288">
    <property type="entry name" value="4-NITROPHENYLPHOSPHATASE-RELATED"/>
    <property type="match status" value="1"/>
</dbReference>
<sequence length="349" mass="37755">MTSEEEKSTNNNNHNESFEIHECFGKDIIDRYDGFILDQFGVLHNGAHGLEGAPELVQKLAGDYNKKLVILSNSSSSSESCKAKLPKLGFDPKNFCNAVTSGEEAGKYIRDQYAGTTTPEGAMKKALWFTWKTKSSLSPLRFLELCGNIPVTTDPSEADYVVLHGVDLLRGPGADGEAEEVSLGDFFETGKLDGGSESESGDSPATTTIESILQACAKRGLPMVCANPDFIMVKPDGSTGYMPGTIARRYTELGGSCVEFGKPHASHFEACLRDLGLPREKVAHVGDSLHHDIKGANDSRVDSVFVAGGVHRTELGSALNEVPSRDALDALFEKHALMPTHVVPMFRME</sequence>
<dbReference type="PANTHER" id="PTHR19288:SF90">
    <property type="entry name" value="OS08G0542600 PROTEIN"/>
    <property type="match status" value="1"/>
</dbReference>
<dbReference type="Pfam" id="PF13242">
    <property type="entry name" value="Hydrolase_like"/>
    <property type="match status" value="1"/>
</dbReference>
<protein>
    <submittedName>
        <fullName evidence="1">Uncharacterized protein</fullName>
    </submittedName>
</protein>
<reference evidence="1 2" key="1">
    <citation type="submission" date="2019-01" db="EMBL/GenBank/DDBJ databases">
        <authorList>
            <person name="Ferrante I. M."/>
        </authorList>
    </citation>
    <scope>NUCLEOTIDE SEQUENCE [LARGE SCALE GENOMIC DNA]</scope>
    <source>
        <strain evidence="1 2">B856</strain>
    </source>
</reference>
<dbReference type="GO" id="GO:0016791">
    <property type="term" value="F:phosphatase activity"/>
    <property type="evidence" value="ECO:0007669"/>
    <property type="project" value="TreeGrafter"/>
</dbReference>
<dbReference type="GO" id="GO:0005737">
    <property type="term" value="C:cytoplasm"/>
    <property type="evidence" value="ECO:0007669"/>
    <property type="project" value="TreeGrafter"/>
</dbReference>
<dbReference type="EMBL" id="CAACVS010000070">
    <property type="protein sequence ID" value="VEU35880.1"/>
    <property type="molecule type" value="Genomic_DNA"/>
</dbReference>
<dbReference type="Pfam" id="PF13344">
    <property type="entry name" value="Hydrolase_6"/>
    <property type="match status" value="1"/>
</dbReference>
<dbReference type="OrthoDB" id="426235at2759"/>
<dbReference type="Proteomes" id="UP000291116">
    <property type="component" value="Unassembled WGS sequence"/>
</dbReference>